<evidence type="ECO:0000313" key="1">
    <source>
        <dbReference type="EMBL" id="PMD25929.1"/>
    </source>
</evidence>
<dbReference type="AlphaFoldDB" id="A0A2J6QI49"/>
<accession>A0A2J6QI49</accession>
<keyword evidence="2" id="KW-1185">Reference proteome</keyword>
<protein>
    <submittedName>
        <fullName evidence="1">Uncharacterized protein</fullName>
    </submittedName>
</protein>
<dbReference type="Proteomes" id="UP000235672">
    <property type="component" value="Unassembled WGS sequence"/>
</dbReference>
<reference evidence="1 2" key="1">
    <citation type="submission" date="2016-05" db="EMBL/GenBank/DDBJ databases">
        <title>A degradative enzymes factory behind the ericoid mycorrhizal symbiosis.</title>
        <authorList>
            <consortium name="DOE Joint Genome Institute"/>
            <person name="Martino E."/>
            <person name="Morin E."/>
            <person name="Grelet G."/>
            <person name="Kuo A."/>
            <person name="Kohler A."/>
            <person name="Daghino S."/>
            <person name="Barry K."/>
            <person name="Choi C."/>
            <person name="Cichocki N."/>
            <person name="Clum A."/>
            <person name="Copeland A."/>
            <person name="Hainaut M."/>
            <person name="Haridas S."/>
            <person name="Labutti K."/>
            <person name="Lindquist E."/>
            <person name="Lipzen A."/>
            <person name="Khouja H.-R."/>
            <person name="Murat C."/>
            <person name="Ohm R."/>
            <person name="Olson A."/>
            <person name="Spatafora J."/>
            <person name="Veneault-Fourrey C."/>
            <person name="Henrissat B."/>
            <person name="Grigoriev I."/>
            <person name="Martin F."/>
            <person name="Perotto S."/>
        </authorList>
    </citation>
    <scope>NUCLEOTIDE SEQUENCE [LARGE SCALE GENOMIC DNA]</scope>
    <source>
        <strain evidence="1 2">UAMH 7357</strain>
    </source>
</reference>
<organism evidence="1 2">
    <name type="scientific">Hyaloscypha hepaticicola</name>
    <dbReference type="NCBI Taxonomy" id="2082293"/>
    <lineage>
        <taxon>Eukaryota</taxon>
        <taxon>Fungi</taxon>
        <taxon>Dikarya</taxon>
        <taxon>Ascomycota</taxon>
        <taxon>Pezizomycotina</taxon>
        <taxon>Leotiomycetes</taxon>
        <taxon>Helotiales</taxon>
        <taxon>Hyaloscyphaceae</taxon>
        <taxon>Hyaloscypha</taxon>
    </lineage>
</organism>
<sequence>MTYAIDRMWKAITVQGRSRGEGPECGSPRKCGWQFKLKCRTYLRVEKSGSALVGFQQGGPHRRTQISSLESQERRLDVKGGTKICACLFLREVPATNETESISVALFALELSQYSIPSARNSHSSCTTGTLASAVSKRPAYSSFQIEFRNDSTAEVTPQLHDSVAVHKQPRACLVKLYEFSNEGIVGAASGI</sequence>
<proteinExistence type="predicted"/>
<gene>
    <name evidence="1" type="ORF">NA56DRAFT_699002</name>
</gene>
<evidence type="ECO:0000313" key="2">
    <source>
        <dbReference type="Proteomes" id="UP000235672"/>
    </source>
</evidence>
<dbReference type="EMBL" id="KZ613469">
    <property type="protein sequence ID" value="PMD25929.1"/>
    <property type="molecule type" value="Genomic_DNA"/>
</dbReference>
<name>A0A2J6QI49_9HELO</name>